<dbReference type="EMBL" id="UINC01089581">
    <property type="protein sequence ID" value="SVC40796.1"/>
    <property type="molecule type" value="Genomic_DNA"/>
</dbReference>
<dbReference type="GO" id="GO:0065002">
    <property type="term" value="P:intracellular protein transmembrane transport"/>
    <property type="evidence" value="ECO:0007669"/>
    <property type="project" value="TreeGrafter"/>
</dbReference>
<keyword evidence="3" id="KW-0813">Transport</keyword>
<comment type="similarity">
    <text evidence="2">Belongs to the SecG family.</text>
</comment>
<evidence type="ECO:0008006" key="12">
    <source>
        <dbReference type="Google" id="ProtNLM"/>
    </source>
</evidence>
<evidence type="ECO:0000256" key="4">
    <source>
        <dbReference type="ARBA" id="ARBA00022475"/>
    </source>
</evidence>
<feature type="compositionally biased region" description="Polar residues" evidence="10">
    <location>
        <begin position="75"/>
        <end position="91"/>
    </location>
</feature>
<evidence type="ECO:0000313" key="11">
    <source>
        <dbReference type="EMBL" id="SVC40796.1"/>
    </source>
</evidence>
<evidence type="ECO:0000256" key="6">
    <source>
        <dbReference type="ARBA" id="ARBA00022927"/>
    </source>
</evidence>
<evidence type="ECO:0000256" key="7">
    <source>
        <dbReference type="ARBA" id="ARBA00022989"/>
    </source>
</evidence>
<evidence type="ECO:0000256" key="10">
    <source>
        <dbReference type="SAM" id="MobiDB-lite"/>
    </source>
</evidence>
<feature type="region of interest" description="Disordered" evidence="10">
    <location>
        <begin position="72"/>
        <end position="99"/>
    </location>
</feature>
<accession>A0A382LW57</accession>
<dbReference type="PANTHER" id="PTHR34182:SF1">
    <property type="entry name" value="PROTEIN-EXPORT MEMBRANE PROTEIN SECG"/>
    <property type="match status" value="1"/>
</dbReference>
<dbReference type="GO" id="GO:0005886">
    <property type="term" value="C:plasma membrane"/>
    <property type="evidence" value="ECO:0007669"/>
    <property type="project" value="UniProtKB-SubCell"/>
</dbReference>
<keyword evidence="8" id="KW-0811">Translocation</keyword>
<dbReference type="GO" id="GO:0015450">
    <property type="term" value="F:protein-transporting ATPase activity"/>
    <property type="evidence" value="ECO:0007669"/>
    <property type="project" value="InterPro"/>
</dbReference>
<evidence type="ECO:0000256" key="5">
    <source>
        <dbReference type="ARBA" id="ARBA00022692"/>
    </source>
</evidence>
<evidence type="ECO:0000256" key="1">
    <source>
        <dbReference type="ARBA" id="ARBA00004651"/>
    </source>
</evidence>
<dbReference type="Pfam" id="PF03840">
    <property type="entry name" value="SecG"/>
    <property type="match status" value="1"/>
</dbReference>
<dbReference type="PANTHER" id="PTHR34182">
    <property type="entry name" value="PROTEIN-EXPORT MEMBRANE PROTEIN SECG"/>
    <property type="match status" value="1"/>
</dbReference>
<gene>
    <name evidence="11" type="ORF">METZ01_LOCUS293650</name>
</gene>
<dbReference type="PRINTS" id="PR01651">
    <property type="entry name" value="SECGEXPORT"/>
</dbReference>
<keyword evidence="6" id="KW-0653">Protein transport</keyword>
<organism evidence="11">
    <name type="scientific">marine metagenome</name>
    <dbReference type="NCBI Taxonomy" id="408172"/>
    <lineage>
        <taxon>unclassified sequences</taxon>
        <taxon>metagenomes</taxon>
        <taxon>ecological metagenomes</taxon>
    </lineage>
</organism>
<evidence type="ECO:0000256" key="8">
    <source>
        <dbReference type="ARBA" id="ARBA00023010"/>
    </source>
</evidence>
<evidence type="ECO:0000256" key="2">
    <source>
        <dbReference type="ARBA" id="ARBA00008445"/>
    </source>
</evidence>
<dbReference type="AlphaFoldDB" id="A0A382LW57"/>
<evidence type="ECO:0000256" key="3">
    <source>
        <dbReference type="ARBA" id="ARBA00022448"/>
    </source>
</evidence>
<sequence>MLAIAIVITVLLQRSEGGALGMGGGGGGVGGGLMTGREAANLLTRSTAFLAACFFATSLTLTILAGNSGERRSILEQSESGGAPNQSSSPAGPTVPTDK</sequence>
<reference evidence="11" key="1">
    <citation type="submission" date="2018-05" db="EMBL/GenBank/DDBJ databases">
        <authorList>
            <person name="Lanie J.A."/>
            <person name="Ng W.-L."/>
            <person name="Kazmierczak K.M."/>
            <person name="Andrzejewski T.M."/>
            <person name="Davidsen T.M."/>
            <person name="Wayne K.J."/>
            <person name="Tettelin H."/>
            <person name="Glass J.I."/>
            <person name="Rusch D."/>
            <person name="Podicherti R."/>
            <person name="Tsui H.-C.T."/>
            <person name="Winkler M.E."/>
        </authorList>
    </citation>
    <scope>NUCLEOTIDE SEQUENCE</scope>
</reference>
<comment type="subcellular location">
    <subcellularLocation>
        <location evidence="1">Cell membrane</location>
        <topology evidence="1">Multi-pass membrane protein</topology>
    </subcellularLocation>
</comment>
<keyword evidence="5" id="KW-0812">Transmembrane</keyword>
<evidence type="ECO:0000256" key="9">
    <source>
        <dbReference type="ARBA" id="ARBA00023136"/>
    </source>
</evidence>
<dbReference type="NCBIfam" id="TIGR00810">
    <property type="entry name" value="secG"/>
    <property type="match status" value="1"/>
</dbReference>
<dbReference type="GO" id="GO:0009306">
    <property type="term" value="P:protein secretion"/>
    <property type="evidence" value="ECO:0007669"/>
    <property type="project" value="InterPro"/>
</dbReference>
<proteinExistence type="inferred from homology"/>
<dbReference type="GO" id="GO:0043952">
    <property type="term" value="P:protein transport by the Sec complex"/>
    <property type="evidence" value="ECO:0007669"/>
    <property type="project" value="TreeGrafter"/>
</dbReference>
<keyword evidence="7" id="KW-1133">Transmembrane helix</keyword>
<dbReference type="InterPro" id="IPR004692">
    <property type="entry name" value="SecG"/>
</dbReference>
<protein>
    <recommendedName>
        <fullName evidence="12">Protein-export membrane protein SecG</fullName>
    </recommendedName>
</protein>
<keyword evidence="4" id="KW-1003">Cell membrane</keyword>
<keyword evidence="9" id="KW-0472">Membrane</keyword>
<name>A0A382LW57_9ZZZZ</name>